<protein>
    <recommendedName>
        <fullName evidence="5 15">Corrinoid adenosyltransferase</fullName>
        <ecNumber evidence="4 15">2.5.1.17</ecNumber>
    </recommendedName>
    <alternativeName>
        <fullName evidence="10 15">Cob(II)alamin adenosyltransferase</fullName>
    </alternativeName>
    <alternativeName>
        <fullName evidence="12 15">Cob(II)yrinic acid a,c-diamide adenosyltransferase</fullName>
    </alternativeName>
    <alternativeName>
        <fullName evidence="11 15">Cobinamide/cobalamin adenosyltransferase</fullName>
    </alternativeName>
</protein>
<evidence type="ECO:0000256" key="11">
    <source>
        <dbReference type="ARBA" id="ARBA00033334"/>
    </source>
</evidence>
<evidence type="ECO:0000313" key="17">
    <source>
        <dbReference type="EMBL" id="MBB6217034.1"/>
    </source>
</evidence>
<evidence type="ECO:0000256" key="15">
    <source>
        <dbReference type="RuleBase" id="RU366026"/>
    </source>
</evidence>
<dbReference type="PANTHER" id="PTHR12213">
    <property type="entry name" value="CORRINOID ADENOSYLTRANSFERASE"/>
    <property type="match status" value="1"/>
</dbReference>
<dbReference type="EMBL" id="JACHEN010000019">
    <property type="protein sequence ID" value="MBB6217034.1"/>
    <property type="molecule type" value="Genomic_DNA"/>
</dbReference>
<evidence type="ECO:0000256" key="1">
    <source>
        <dbReference type="ARBA" id="ARBA00005121"/>
    </source>
</evidence>
<evidence type="ECO:0000259" key="16">
    <source>
        <dbReference type="Pfam" id="PF01923"/>
    </source>
</evidence>
<comment type="pathway">
    <text evidence="1 15">Cofactor biosynthesis; adenosylcobalamin biosynthesis; adenosylcobalamin from cob(II)yrinate a,c-diamide: step 2/7.</text>
</comment>
<evidence type="ECO:0000256" key="14">
    <source>
        <dbReference type="ARBA" id="ARBA00048692"/>
    </source>
</evidence>
<comment type="similarity">
    <text evidence="2 15">Belongs to the Cob(I)alamin adenosyltransferase family.</text>
</comment>
<keyword evidence="18" id="KW-1185">Reference proteome</keyword>
<keyword evidence="8 15" id="KW-0547">Nucleotide-binding</keyword>
<comment type="catalytic activity">
    <reaction evidence="13 15">
        <text>2 cob(II)yrinate a,c diamide + reduced [electron-transfer flavoprotein] + 2 ATP = 2 adenosylcob(III)yrinate a,c-diamide + 2 triphosphate + oxidized [electron-transfer flavoprotein] + 3 H(+)</text>
        <dbReference type="Rhea" id="RHEA:11528"/>
        <dbReference type="Rhea" id="RHEA-COMP:10685"/>
        <dbReference type="Rhea" id="RHEA-COMP:10686"/>
        <dbReference type="ChEBI" id="CHEBI:15378"/>
        <dbReference type="ChEBI" id="CHEBI:18036"/>
        <dbReference type="ChEBI" id="CHEBI:30616"/>
        <dbReference type="ChEBI" id="CHEBI:57692"/>
        <dbReference type="ChEBI" id="CHEBI:58307"/>
        <dbReference type="ChEBI" id="CHEBI:58503"/>
        <dbReference type="ChEBI" id="CHEBI:58537"/>
        <dbReference type="EC" id="2.5.1.17"/>
    </reaction>
</comment>
<comment type="subunit">
    <text evidence="3">Homotrimer.</text>
</comment>
<evidence type="ECO:0000256" key="3">
    <source>
        <dbReference type="ARBA" id="ARBA00011233"/>
    </source>
</evidence>
<evidence type="ECO:0000256" key="9">
    <source>
        <dbReference type="ARBA" id="ARBA00022840"/>
    </source>
</evidence>
<feature type="domain" description="Cobalamin adenosyltransferase-like" evidence="16">
    <location>
        <begin position="3"/>
        <end position="165"/>
    </location>
</feature>
<comment type="caution">
    <text evidence="17">The sequence shown here is derived from an EMBL/GenBank/DDBJ whole genome shotgun (WGS) entry which is preliminary data.</text>
</comment>
<dbReference type="Pfam" id="PF01923">
    <property type="entry name" value="Cob_adeno_trans"/>
    <property type="match status" value="1"/>
</dbReference>
<keyword evidence="9 15" id="KW-0067">ATP-binding</keyword>
<evidence type="ECO:0000256" key="6">
    <source>
        <dbReference type="ARBA" id="ARBA00022573"/>
    </source>
</evidence>
<sequence>MKIYTKTGDKGQTSLYDSTRIDKDSLRVESYGTIDELNSNLGFARNFVEDKDVVEILYNIQRELFDVAGELATRDREKFPEKIHEGHVQSLERIIDTYLEKIDKIDKFIIPGSNKASAALHVARTVCRRAERRILTLSRHEEVSDVLIKYVNRLSDVIYALARYLESELKYVEFQKPSQ</sequence>
<evidence type="ECO:0000256" key="7">
    <source>
        <dbReference type="ARBA" id="ARBA00022679"/>
    </source>
</evidence>
<dbReference type="EC" id="2.5.1.17" evidence="4 15"/>
<dbReference type="SUPFAM" id="SSF89028">
    <property type="entry name" value="Cobalamin adenosyltransferase-like"/>
    <property type="match status" value="1"/>
</dbReference>
<gene>
    <name evidence="17" type="ORF">HNQ80_003139</name>
</gene>
<dbReference type="RefSeq" id="WP_184311552.1">
    <property type="nucleotide sequence ID" value="NZ_JACHEN010000019.1"/>
</dbReference>
<evidence type="ECO:0000256" key="8">
    <source>
        <dbReference type="ARBA" id="ARBA00022741"/>
    </source>
</evidence>
<dbReference type="AlphaFoldDB" id="A0A841KTK1"/>
<dbReference type="GO" id="GO:0009236">
    <property type="term" value="P:cobalamin biosynthetic process"/>
    <property type="evidence" value="ECO:0007669"/>
    <property type="project" value="UniProtKB-UniRule"/>
</dbReference>
<evidence type="ECO:0000256" key="13">
    <source>
        <dbReference type="ARBA" id="ARBA00048555"/>
    </source>
</evidence>
<evidence type="ECO:0000256" key="2">
    <source>
        <dbReference type="ARBA" id="ARBA00007487"/>
    </source>
</evidence>
<evidence type="ECO:0000256" key="5">
    <source>
        <dbReference type="ARBA" id="ARBA00020963"/>
    </source>
</evidence>
<keyword evidence="7 15" id="KW-0808">Transferase</keyword>
<dbReference type="GO" id="GO:0005524">
    <property type="term" value="F:ATP binding"/>
    <property type="evidence" value="ECO:0007669"/>
    <property type="project" value="UniProtKB-UniRule"/>
</dbReference>
<evidence type="ECO:0000256" key="4">
    <source>
        <dbReference type="ARBA" id="ARBA00012454"/>
    </source>
</evidence>
<evidence type="ECO:0000256" key="12">
    <source>
        <dbReference type="ARBA" id="ARBA00033354"/>
    </source>
</evidence>
<dbReference type="InterPro" id="IPR029499">
    <property type="entry name" value="PduO-typ"/>
</dbReference>
<dbReference type="NCBIfam" id="TIGR00636">
    <property type="entry name" value="PduO_Nterm"/>
    <property type="match status" value="1"/>
</dbReference>
<reference evidence="17 18" key="1">
    <citation type="submission" date="2020-08" db="EMBL/GenBank/DDBJ databases">
        <title>Genomic Encyclopedia of Type Strains, Phase IV (KMG-IV): sequencing the most valuable type-strain genomes for metagenomic binning, comparative biology and taxonomic classification.</title>
        <authorList>
            <person name="Goeker M."/>
        </authorList>
    </citation>
    <scope>NUCLEOTIDE SEQUENCE [LARGE SCALE GENOMIC DNA]</scope>
    <source>
        <strain evidence="17 18">DSM 103526</strain>
    </source>
</reference>
<dbReference type="GO" id="GO:0008817">
    <property type="term" value="F:corrinoid adenosyltransferase activity"/>
    <property type="evidence" value="ECO:0007669"/>
    <property type="project" value="UniProtKB-UniRule"/>
</dbReference>
<dbReference type="PANTHER" id="PTHR12213:SF0">
    <property type="entry name" value="CORRINOID ADENOSYLTRANSFERASE MMAB"/>
    <property type="match status" value="1"/>
</dbReference>
<organism evidence="17 18">
    <name type="scientific">Anaerosolibacter carboniphilus</name>
    <dbReference type="NCBI Taxonomy" id="1417629"/>
    <lineage>
        <taxon>Bacteria</taxon>
        <taxon>Bacillati</taxon>
        <taxon>Bacillota</taxon>
        <taxon>Clostridia</taxon>
        <taxon>Peptostreptococcales</taxon>
        <taxon>Thermotaleaceae</taxon>
        <taxon>Anaerosolibacter</taxon>
    </lineage>
</organism>
<dbReference type="Proteomes" id="UP000579281">
    <property type="component" value="Unassembled WGS sequence"/>
</dbReference>
<keyword evidence="6 15" id="KW-0169">Cobalamin biosynthesis</keyword>
<evidence type="ECO:0000256" key="10">
    <source>
        <dbReference type="ARBA" id="ARBA00031529"/>
    </source>
</evidence>
<dbReference type="UniPathway" id="UPA00148">
    <property type="reaction ID" value="UER00233"/>
</dbReference>
<dbReference type="InterPro" id="IPR036451">
    <property type="entry name" value="CblAdoTrfase-like_sf"/>
</dbReference>
<name>A0A841KTK1_9FIRM</name>
<dbReference type="FunFam" id="1.20.1200.10:FF:000001">
    <property type="entry name" value="Cob(I)yrinic acid a,c-diamide adenosyltransferase"/>
    <property type="match status" value="1"/>
</dbReference>
<accession>A0A841KTK1</accession>
<dbReference type="InterPro" id="IPR016030">
    <property type="entry name" value="CblAdoTrfase-like"/>
</dbReference>
<evidence type="ECO:0000313" key="18">
    <source>
        <dbReference type="Proteomes" id="UP000579281"/>
    </source>
</evidence>
<dbReference type="Gene3D" id="1.20.1200.10">
    <property type="entry name" value="Cobalamin adenosyltransferase-like"/>
    <property type="match status" value="1"/>
</dbReference>
<comment type="catalytic activity">
    <reaction evidence="14 15">
        <text>2 cob(II)alamin + reduced [electron-transfer flavoprotein] + 2 ATP = 2 adenosylcob(III)alamin + 2 triphosphate + oxidized [electron-transfer flavoprotein] + 3 H(+)</text>
        <dbReference type="Rhea" id="RHEA:28671"/>
        <dbReference type="Rhea" id="RHEA-COMP:10685"/>
        <dbReference type="Rhea" id="RHEA-COMP:10686"/>
        <dbReference type="ChEBI" id="CHEBI:15378"/>
        <dbReference type="ChEBI" id="CHEBI:16304"/>
        <dbReference type="ChEBI" id="CHEBI:18036"/>
        <dbReference type="ChEBI" id="CHEBI:18408"/>
        <dbReference type="ChEBI" id="CHEBI:30616"/>
        <dbReference type="ChEBI" id="CHEBI:57692"/>
        <dbReference type="ChEBI" id="CHEBI:58307"/>
        <dbReference type="EC" id="2.5.1.17"/>
    </reaction>
</comment>
<proteinExistence type="inferred from homology"/>